<sequence>MPDQRRLKNWILKAPKRRTREARSGLQRAKAALHRAPFVLDRNGLAVGYNAPNKHCSVTARPEKA</sequence>
<accession>A0AA88DUU8</accession>
<proteinExistence type="predicted"/>
<organism evidence="1 2">
    <name type="scientific">Ficus carica</name>
    <name type="common">Common fig</name>
    <dbReference type="NCBI Taxonomy" id="3494"/>
    <lineage>
        <taxon>Eukaryota</taxon>
        <taxon>Viridiplantae</taxon>
        <taxon>Streptophyta</taxon>
        <taxon>Embryophyta</taxon>
        <taxon>Tracheophyta</taxon>
        <taxon>Spermatophyta</taxon>
        <taxon>Magnoliopsida</taxon>
        <taxon>eudicotyledons</taxon>
        <taxon>Gunneridae</taxon>
        <taxon>Pentapetalae</taxon>
        <taxon>rosids</taxon>
        <taxon>fabids</taxon>
        <taxon>Rosales</taxon>
        <taxon>Moraceae</taxon>
        <taxon>Ficeae</taxon>
        <taxon>Ficus</taxon>
    </lineage>
</organism>
<dbReference type="AlphaFoldDB" id="A0AA88DUU8"/>
<gene>
    <name evidence="1" type="ORF">TIFTF001_030752</name>
</gene>
<keyword evidence="2" id="KW-1185">Reference proteome</keyword>
<comment type="caution">
    <text evidence="1">The sequence shown here is derived from an EMBL/GenBank/DDBJ whole genome shotgun (WGS) entry which is preliminary data.</text>
</comment>
<evidence type="ECO:0000313" key="2">
    <source>
        <dbReference type="Proteomes" id="UP001187192"/>
    </source>
</evidence>
<name>A0AA88DUU8_FICCA</name>
<reference evidence="1" key="1">
    <citation type="submission" date="2023-07" db="EMBL/GenBank/DDBJ databases">
        <title>draft genome sequence of fig (Ficus carica).</title>
        <authorList>
            <person name="Takahashi T."/>
            <person name="Nishimura K."/>
        </authorList>
    </citation>
    <scope>NUCLEOTIDE SEQUENCE</scope>
</reference>
<evidence type="ECO:0000313" key="1">
    <source>
        <dbReference type="EMBL" id="GMN61681.1"/>
    </source>
</evidence>
<protein>
    <submittedName>
        <fullName evidence="1">Uncharacterized protein</fullName>
    </submittedName>
</protein>
<dbReference type="EMBL" id="BTGU01000115">
    <property type="protein sequence ID" value="GMN61681.1"/>
    <property type="molecule type" value="Genomic_DNA"/>
</dbReference>
<dbReference type="Proteomes" id="UP001187192">
    <property type="component" value="Unassembled WGS sequence"/>
</dbReference>